<reference evidence="1 2" key="1">
    <citation type="journal article" date="2021" name="Elife">
        <title>Chloroplast acquisition without the gene transfer in kleptoplastic sea slugs, Plakobranchus ocellatus.</title>
        <authorList>
            <person name="Maeda T."/>
            <person name="Takahashi S."/>
            <person name="Yoshida T."/>
            <person name="Shimamura S."/>
            <person name="Takaki Y."/>
            <person name="Nagai Y."/>
            <person name="Toyoda A."/>
            <person name="Suzuki Y."/>
            <person name="Arimoto A."/>
            <person name="Ishii H."/>
            <person name="Satoh N."/>
            <person name="Nishiyama T."/>
            <person name="Hasebe M."/>
            <person name="Maruyama T."/>
            <person name="Minagawa J."/>
            <person name="Obokata J."/>
            <person name="Shigenobu S."/>
        </authorList>
    </citation>
    <scope>NUCLEOTIDE SEQUENCE [LARGE SCALE GENOMIC DNA]</scope>
</reference>
<accession>A0AAV4H893</accession>
<name>A0AAV4H893_9GAST</name>
<dbReference type="AlphaFoldDB" id="A0AAV4H893"/>
<comment type="caution">
    <text evidence="1">The sequence shown here is derived from an EMBL/GenBank/DDBJ whole genome shotgun (WGS) entry which is preliminary data.</text>
</comment>
<sequence>MISYGKNNMKRGWDRTSVTVLQAIHCGKIPHNAIRPRGNCATYIDTSDQPTCAADEIVYFDLETCRLTCGSADRLTEDTQSQNMAY</sequence>
<gene>
    <name evidence="1" type="ORF">ElyMa_004395000</name>
</gene>
<dbReference type="EMBL" id="BMAT01008880">
    <property type="protein sequence ID" value="GFR94153.1"/>
    <property type="molecule type" value="Genomic_DNA"/>
</dbReference>
<evidence type="ECO:0000313" key="2">
    <source>
        <dbReference type="Proteomes" id="UP000762676"/>
    </source>
</evidence>
<protein>
    <submittedName>
        <fullName evidence="1">Uncharacterized protein</fullName>
    </submittedName>
</protein>
<dbReference type="Proteomes" id="UP000762676">
    <property type="component" value="Unassembled WGS sequence"/>
</dbReference>
<evidence type="ECO:0000313" key="1">
    <source>
        <dbReference type="EMBL" id="GFR94153.1"/>
    </source>
</evidence>
<proteinExistence type="predicted"/>
<organism evidence="1 2">
    <name type="scientific">Elysia marginata</name>
    <dbReference type="NCBI Taxonomy" id="1093978"/>
    <lineage>
        <taxon>Eukaryota</taxon>
        <taxon>Metazoa</taxon>
        <taxon>Spiralia</taxon>
        <taxon>Lophotrochozoa</taxon>
        <taxon>Mollusca</taxon>
        <taxon>Gastropoda</taxon>
        <taxon>Heterobranchia</taxon>
        <taxon>Euthyneura</taxon>
        <taxon>Panpulmonata</taxon>
        <taxon>Sacoglossa</taxon>
        <taxon>Placobranchoidea</taxon>
        <taxon>Plakobranchidae</taxon>
        <taxon>Elysia</taxon>
    </lineage>
</organism>
<keyword evidence="2" id="KW-1185">Reference proteome</keyword>